<comment type="function">
    <text evidence="10">Cell surface proteoglycan.</text>
</comment>
<evidence type="ECO:0000256" key="7">
    <source>
        <dbReference type="ARBA" id="ARBA00023136"/>
    </source>
</evidence>
<comment type="similarity">
    <text evidence="2 10">Belongs to the syndecan proteoglycan family.</text>
</comment>
<keyword evidence="8 10" id="KW-0325">Glycoprotein</keyword>
<dbReference type="Proteomes" id="UP000288216">
    <property type="component" value="Unassembled WGS sequence"/>
</dbReference>
<dbReference type="Pfam" id="PF01034">
    <property type="entry name" value="Syndecan"/>
    <property type="match status" value="1"/>
</dbReference>
<protein>
    <recommendedName>
        <fullName evidence="10">Syndecan</fullName>
    </recommendedName>
</protein>
<feature type="region of interest" description="Disordered" evidence="11">
    <location>
        <begin position="45"/>
        <end position="87"/>
    </location>
</feature>
<evidence type="ECO:0000256" key="6">
    <source>
        <dbReference type="ARBA" id="ARBA00022989"/>
    </source>
</evidence>
<dbReference type="InterPro" id="IPR027789">
    <property type="entry name" value="Syndecan/Neurexin_dom"/>
</dbReference>
<feature type="domain" description="Syndecan/Neurexin" evidence="13">
    <location>
        <begin position="132"/>
        <end position="189"/>
    </location>
</feature>
<evidence type="ECO:0000256" key="5">
    <source>
        <dbReference type="ARBA" id="ARBA00022974"/>
    </source>
</evidence>
<keyword evidence="3 10" id="KW-0812">Transmembrane</keyword>
<evidence type="ECO:0000256" key="8">
    <source>
        <dbReference type="ARBA" id="ARBA00023180"/>
    </source>
</evidence>
<evidence type="ECO:0000256" key="11">
    <source>
        <dbReference type="SAM" id="MobiDB-lite"/>
    </source>
</evidence>
<comment type="caution">
    <text evidence="14">The sequence shown here is derived from an EMBL/GenBank/DDBJ whole genome shotgun (WGS) entry which is preliminary data.</text>
</comment>
<dbReference type="STRING" id="75743.A0A401PW01"/>
<evidence type="ECO:0000256" key="12">
    <source>
        <dbReference type="SAM" id="Phobius"/>
    </source>
</evidence>
<dbReference type="OMA" id="EMDNQID"/>
<evidence type="ECO:0000256" key="2">
    <source>
        <dbReference type="ARBA" id="ARBA00005343"/>
    </source>
</evidence>
<reference evidence="14 15" key="1">
    <citation type="journal article" date="2018" name="Nat. Ecol. Evol.">
        <title>Shark genomes provide insights into elasmobranch evolution and the origin of vertebrates.</title>
        <authorList>
            <person name="Hara Y"/>
            <person name="Yamaguchi K"/>
            <person name="Onimaru K"/>
            <person name="Kadota M"/>
            <person name="Koyanagi M"/>
            <person name="Keeley SD"/>
            <person name="Tatsumi K"/>
            <person name="Tanaka K"/>
            <person name="Motone F"/>
            <person name="Kageyama Y"/>
            <person name="Nozu R"/>
            <person name="Adachi N"/>
            <person name="Nishimura O"/>
            <person name="Nakagawa R"/>
            <person name="Tanegashima C"/>
            <person name="Kiyatake I"/>
            <person name="Matsumoto R"/>
            <person name="Murakumo K"/>
            <person name="Nishida K"/>
            <person name="Terakita A"/>
            <person name="Kuratani S"/>
            <person name="Sato K"/>
            <person name="Hyodo S Kuraku.S."/>
        </authorList>
    </citation>
    <scope>NUCLEOTIDE SEQUENCE [LARGE SCALE GENOMIC DNA]</scope>
</reference>
<dbReference type="InterPro" id="IPR030479">
    <property type="entry name" value="Syndecan_CS"/>
</dbReference>
<dbReference type="PANTHER" id="PTHR10915">
    <property type="entry name" value="SYNDECAN"/>
    <property type="match status" value="1"/>
</dbReference>
<comment type="subcellular location">
    <subcellularLocation>
        <location evidence="1 10">Membrane</location>
        <topology evidence="1 10">Single-pass type I membrane protein</topology>
    </subcellularLocation>
</comment>
<dbReference type="GO" id="GO:0009986">
    <property type="term" value="C:cell surface"/>
    <property type="evidence" value="ECO:0007669"/>
    <property type="project" value="TreeGrafter"/>
</dbReference>
<keyword evidence="5 10" id="KW-0654">Proteoglycan</keyword>
<dbReference type="EMBL" id="BFAA01008956">
    <property type="protein sequence ID" value="GCB77272.1"/>
    <property type="molecule type" value="Genomic_DNA"/>
</dbReference>
<dbReference type="AlphaFoldDB" id="A0A401PW01"/>
<evidence type="ECO:0000313" key="15">
    <source>
        <dbReference type="Proteomes" id="UP000288216"/>
    </source>
</evidence>
<accession>A0A401PW01</accession>
<name>A0A401PW01_SCYTO</name>
<keyword evidence="6 12" id="KW-1133">Transmembrane helix</keyword>
<keyword evidence="15" id="KW-1185">Reference proteome</keyword>
<sequence>MQLLEIVMKIVSAAIFKELGQGGLRLFHRELLSEKPHFNDLEGSGFHGLNKLHPDKQDDGSGFASGDDTDMDGKEKPIDDEDDLDNRIDESDVADDVEGHIEDNEVQRVKNAPAEEDIDNRVALASTNNNGSVFESTEMLAAMIAGGSIGLLFAILLILLLVYRMRKKDEGSYDLSKKPIYKKAPTTEFYA</sequence>
<dbReference type="GO" id="GO:0016477">
    <property type="term" value="P:cell migration"/>
    <property type="evidence" value="ECO:0007669"/>
    <property type="project" value="TreeGrafter"/>
</dbReference>
<keyword evidence="9 10" id="KW-0357">Heparan sulfate</keyword>
<keyword evidence="7 12" id="KW-0472">Membrane</keyword>
<evidence type="ECO:0000313" key="14">
    <source>
        <dbReference type="EMBL" id="GCB77272.1"/>
    </source>
</evidence>
<evidence type="ECO:0000259" key="13">
    <source>
        <dbReference type="Pfam" id="PF01034"/>
    </source>
</evidence>
<evidence type="ECO:0000256" key="10">
    <source>
        <dbReference type="RuleBase" id="RU000649"/>
    </source>
</evidence>
<keyword evidence="4" id="KW-0732">Signal</keyword>
<evidence type="ECO:0000256" key="3">
    <source>
        <dbReference type="ARBA" id="ARBA00022692"/>
    </source>
</evidence>
<feature type="transmembrane region" description="Helical" evidence="12">
    <location>
        <begin position="139"/>
        <end position="163"/>
    </location>
</feature>
<gene>
    <name evidence="14" type="ORF">scyTo_0015635</name>
</gene>
<evidence type="ECO:0000256" key="9">
    <source>
        <dbReference type="ARBA" id="ARBA00023207"/>
    </source>
</evidence>
<dbReference type="GO" id="GO:0016020">
    <property type="term" value="C:membrane"/>
    <property type="evidence" value="ECO:0007669"/>
    <property type="project" value="UniProtKB-SubCell"/>
</dbReference>
<evidence type="ECO:0000256" key="4">
    <source>
        <dbReference type="ARBA" id="ARBA00022729"/>
    </source>
</evidence>
<dbReference type="OrthoDB" id="10044468at2759"/>
<organism evidence="14 15">
    <name type="scientific">Scyliorhinus torazame</name>
    <name type="common">Cloudy catshark</name>
    <name type="synonym">Catulus torazame</name>
    <dbReference type="NCBI Taxonomy" id="75743"/>
    <lineage>
        <taxon>Eukaryota</taxon>
        <taxon>Metazoa</taxon>
        <taxon>Chordata</taxon>
        <taxon>Craniata</taxon>
        <taxon>Vertebrata</taxon>
        <taxon>Chondrichthyes</taxon>
        <taxon>Elasmobranchii</taxon>
        <taxon>Galeomorphii</taxon>
        <taxon>Galeoidea</taxon>
        <taxon>Carcharhiniformes</taxon>
        <taxon>Scyliorhinidae</taxon>
        <taxon>Scyliorhinus</taxon>
    </lineage>
</organism>
<proteinExistence type="inferred from homology"/>
<dbReference type="InterPro" id="IPR001050">
    <property type="entry name" value="Syndecan"/>
</dbReference>
<evidence type="ECO:0000256" key="1">
    <source>
        <dbReference type="ARBA" id="ARBA00004479"/>
    </source>
</evidence>
<dbReference type="PANTHER" id="PTHR10915:SF3">
    <property type="entry name" value="SYNDECAN-4"/>
    <property type="match status" value="1"/>
</dbReference>
<dbReference type="PROSITE" id="PS00964">
    <property type="entry name" value="SYNDECAN"/>
    <property type="match status" value="1"/>
</dbReference>